<keyword evidence="3" id="KW-1185">Reference proteome</keyword>
<organism evidence="2 3">
    <name type="scientific">Eruca vesicaria subsp. sativa</name>
    <name type="common">Garden rocket</name>
    <name type="synonym">Eruca sativa</name>
    <dbReference type="NCBI Taxonomy" id="29727"/>
    <lineage>
        <taxon>Eukaryota</taxon>
        <taxon>Viridiplantae</taxon>
        <taxon>Streptophyta</taxon>
        <taxon>Embryophyta</taxon>
        <taxon>Tracheophyta</taxon>
        <taxon>Spermatophyta</taxon>
        <taxon>Magnoliopsida</taxon>
        <taxon>eudicotyledons</taxon>
        <taxon>Gunneridae</taxon>
        <taxon>Pentapetalae</taxon>
        <taxon>rosids</taxon>
        <taxon>malvids</taxon>
        <taxon>Brassicales</taxon>
        <taxon>Brassicaceae</taxon>
        <taxon>Brassiceae</taxon>
        <taxon>Eruca</taxon>
    </lineage>
</organism>
<evidence type="ECO:0000256" key="1">
    <source>
        <dbReference type="SAM" id="Phobius"/>
    </source>
</evidence>
<evidence type="ECO:0000313" key="3">
    <source>
        <dbReference type="Proteomes" id="UP001642260"/>
    </source>
</evidence>
<dbReference type="EMBL" id="CAKOAT010808486">
    <property type="protein sequence ID" value="CAH8388596.1"/>
    <property type="molecule type" value="Genomic_DNA"/>
</dbReference>
<proteinExistence type="predicted"/>
<keyword evidence="1" id="KW-1133">Transmembrane helix</keyword>
<reference evidence="2 3" key="1">
    <citation type="submission" date="2022-03" db="EMBL/GenBank/DDBJ databases">
        <authorList>
            <person name="Macdonald S."/>
            <person name="Ahmed S."/>
            <person name="Newling K."/>
        </authorList>
    </citation>
    <scope>NUCLEOTIDE SEQUENCE [LARGE SCALE GENOMIC DNA]</scope>
</reference>
<comment type="caution">
    <text evidence="2">The sequence shown here is derived from an EMBL/GenBank/DDBJ whole genome shotgun (WGS) entry which is preliminary data.</text>
</comment>
<evidence type="ECO:0000313" key="2">
    <source>
        <dbReference type="EMBL" id="CAH8388596.1"/>
    </source>
</evidence>
<feature type="transmembrane region" description="Helical" evidence="1">
    <location>
        <begin position="39"/>
        <end position="58"/>
    </location>
</feature>
<accession>A0ABC8LYJ5</accession>
<gene>
    <name evidence="2" type="ORF">ERUC_LOCUS41079</name>
</gene>
<keyword evidence="1" id="KW-0812">Transmembrane</keyword>
<protein>
    <submittedName>
        <fullName evidence="2">Uncharacterized protein</fullName>
    </submittedName>
</protein>
<sequence length="66" mass="7394">MQTQFRMLKDQFFEIDQKVAKLEKILGSLSKKNSVVKYGFAKGVSLLVLVVLVIVMGGRNMGGFKE</sequence>
<keyword evidence="1" id="KW-0472">Membrane</keyword>
<dbReference type="Proteomes" id="UP001642260">
    <property type="component" value="Unassembled WGS sequence"/>
</dbReference>
<dbReference type="AlphaFoldDB" id="A0ABC8LYJ5"/>
<name>A0ABC8LYJ5_ERUVS</name>